<comment type="caution">
    <text evidence="14">The sequence shown here is derived from an EMBL/GenBank/DDBJ whole genome shotgun (WGS) entry which is preliminary data.</text>
</comment>
<dbReference type="NCBIfam" id="TIGR01726">
    <property type="entry name" value="HEQRo_perm_3TM"/>
    <property type="match status" value="1"/>
</dbReference>
<evidence type="ECO:0000256" key="9">
    <source>
        <dbReference type="ARBA" id="ARBA00060298"/>
    </source>
</evidence>
<dbReference type="GO" id="GO:0043190">
    <property type="term" value="C:ATP-binding cassette (ABC) transporter complex"/>
    <property type="evidence" value="ECO:0007669"/>
    <property type="project" value="InterPro"/>
</dbReference>
<dbReference type="InterPro" id="IPR043429">
    <property type="entry name" value="ArtM/GltK/GlnP/TcyL/YhdX-like"/>
</dbReference>
<comment type="subcellular location">
    <subcellularLocation>
        <location evidence="1">Cell inner membrane</location>
        <topology evidence="1">Multi-pass membrane protein</topology>
    </subcellularLocation>
    <subcellularLocation>
        <location evidence="12">Cell membrane</location>
        <topology evidence="12">Multi-pass membrane protein</topology>
    </subcellularLocation>
</comment>
<accession>A0A327L168</accession>
<evidence type="ECO:0000256" key="12">
    <source>
        <dbReference type="RuleBase" id="RU363032"/>
    </source>
</evidence>
<reference evidence="14 15" key="1">
    <citation type="submission" date="2017-07" db="EMBL/GenBank/DDBJ databases">
        <title>Draft Genome Sequences of Select Purple Nonsulfur Bacteria.</title>
        <authorList>
            <person name="Lasarre B."/>
            <person name="Mckinlay J.B."/>
        </authorList>
    </citation>
    <scope>NUCLEOTIDE SEQUENCE [LARGE SCALE GENOMIC DNA]</scope>
    <source>
        <strain evidence="14 15">DSM 5909</strain>
    </source>
</reference>
<evidence type="ECO:0000256" key="6">
    <source>
        <dbReference type="ARBA" id="ARBA00022970"/>
    </source>
</evidence>
<keyword evidence="3 12" id="KW-0813">Transport</keyword>
<evidence type="ECO:0000256" key="11">
    <source>
        <dbReference type="ARBA" id="ARBA00073645"/>
    </source>
</evidence>
<comment type="similarity">
    <text evidence="2">Belongs to the binding-protein-dependent transport system permease family. HisMQ subfamily.</text>
</comment>
<keyword evidence="7 12" id="KW-1133">Transmembrane helix</keyword>
<feature type="transmembrane region" description="Helical" evidence="12">
    <location>
        <begin position="218"/>
        <end position="238"/>
    </location>
</feature>
<evidence type="ECO:0000256" key="8">
    <source>
        <dbReference type="ARBA" id="ARBA00023136"/>
    </source>
</evidence>
<dbReference type="PANTHER" id="PTHR30614:SF0">
    <property type="entry name" value="L-CYSTINE TRANSPORT SYSTEM PERMEASE PROTEIN TCYL"/>
    <property type="match status" value="1"/>
</dbReference>
<evidence type="ECO:0000256" key="3">
    <source>
        <dbReference type="ARBA" id="ARBA00022448"/>
    </source>
</evidence>
<dbReference type="Pfam" id="PF00528">
    <property type="entry name" value="BPD_transp_1"/>
    <property type="match status" value="1"/>
</dbReference>
<dbReference type="InterPro" id="IPR035906">
    <property type="entry name" value="MetI-like_sf"/>
</dbReference>
<evidence type="ECO:0000313" key="14">
    <source>
        <dbReference type="EMBL" id="RAI41418.1"/>
    </source>
</evidence>
<keyword evidence="8 12" id="KW-0472">Membrane</keyword>
<name>A0A327L168_9BRAD</name>
<organism evidence="14 15">
    <name type="scientific">Rhodoplanes roseus</name>
    <dbReference type="NCBI Taxonomy" id="29409"/>
    <lineage>
        <taxon>Bacteria</taxon>
        <taxon>Pseudomonadati</taxon>
        <taxon>Pseudomonadota</taxon>
        <taxon>Alphaproteobacteria</taxon>
        <taxon>Hyphomicrobiales</taxon>
        <taxon>Nitrobacteraceae</taxon>
        <taxon>Rhodoplanes</taxon>
    </lineage>
</organism>
<dbReference type="InterPro" id="IPR010065">
    <property type="entry name" value="AA_ABC_transptr_permease_3TM"/>
</dbReference>
<feature type="transmembrane region" description="Helical" evidence="12">
    <location>
        <begin position="61"/>
        <end position="86"/>
    </location>
</feature>
<keyword evidence="15" id="KW-1185">Reference proteome</keyword>
<dbReference type="GO" id="GO:0022857">
    <property type="term" value="F:transmembrane transporter activity"/>
    <property type="evidence" value="ECO:0007669"/>
    <property type="project" value="InterPro"/>
</dbReference>
<evidence type="ECO:0000256" key="2">
    <source>
        <dbReference type="ARBA" id="ARBA00010072"/>
    </source>
</evidence>
<comment type="function">
    <text evidence="9">Part of the ABC transporter complex GltIJKL involved in glutamate and aspartate uptake. Probably responsible for the translocation of the substrate across the membrane.</text>
</comment>
<proteinExistence type="inferred from homology"/>
<dbReference type="EMBL" id="NPEX01000190">
    <property type="protein sequence ID" value="RAI41418.1"/>
    <property type="molecule type" value="Genomic_DNA"/>
</dbReference>
<dbReference type="SUPFAM" id="SSF161098">
    <property type="entry name" value="MetI-like"/>
    <property type="match status" value="1"/>
</dbReference>
<dbReference type="PROSITE" id="PS50928">
    <property type="entry name" value="ABC_TM1"/>
    <property type="match status" value="1"/>
</dbReference>
<gene>
    <name evidence="14" type="ORF">CH341_21740</name>
</gene>
<dbReference type="FunFam" id="1.10.3720.10:FF:000006">
    <property type="entry name" value="Glutamate/aspartate ABC transporter, permease protein GltK"/>
    <property type="match status" value="1"/>
</dbReference>
<dbReference type="Gene3D" id="1.10.3720.10">
    <property type="entry name" value="MetI-like"/>
    <property type="match status" value="1"/>
</dbReference>
<keyword evidence="5 12" id="KW-0812">Transmembrane</keyword>
<comment type="subunit">
    <text evidence="10">The complex is composed of two ATP-binding proteins (GltL), two transmembrane proteins (GltJ and GltK) and a solute-binding protein (GltI).</text>
</comment>
<keyword evidence="4" id="KW-1003">Cell membrane</keyword>
<feature type="transmembrane region" description="Helical" evidence="12">
    <location>
        <begin position="98"/>
        <end position="123"/>
    </location>
</feature>
<dbReference type="AlphaFoldDB" id="A0A327L168"/>
<evidence type="ECO:0000313" key="15">
    <source>
        <dbReference type="Proteomes" id="UP000249130"/>
    </source>
</evidence>
<dbReference type="PANTHER" id="PTHR30614">
    <property type="entry name" value="MEMBRANE COMPONENT OF AMINO ACID ABC TRANSPORTER"/>
    <property type="match status" value="1"/>
</dbReference>
<dbReference type="GO" id="GO:0006865">
    <property type="term" value="P:amino acid transport"/>
    <property type="evidence" value="ECO:0007669"/>
    <property type="project" value="UniProtKB-KW"/>
</dbReference>
<evidence type="ECO:0000256" key="10">
    <source>
        <dbReference type="ARBA" id="ARBA00062718"/>
    </source>
</evidence>
<dbReference type="InterPro" id="IPR000515">
    <property type="entry name" value="MetI-like"/>
</dbReference>
<evidence type="ECO:0000259" key="13">
    <source>
        <dbReference type="PROSITE" id="PS50928"/>
    </source>
</evidence>
<dbReference type="RefSeq" id="WP_111421094.1">
    <property type="nucleotide sequence ID" value="NZ_NPEX01000190.1"/>
</dbReference>
<feature type="domain" description="ABC transmembrane type-1" evidence="13">
    <location>
        <begin position="60"/>
        <end position="266"/>
    </location>
</feature>
<dbReference type="OrthoDB" id="9814902at2"/>
<feature type="transmembrane region" description="Helical" evidence="12">
    <location>
        <begin position="244"/>
        <end position="265"/>
    </location>
</feature>
<evidence type="ECO:0000256" key="4">
    <source>
        <dbReference type="ARBA" id="ARBA00022475"/>
    </source>
</evidence>
<evidence type="ECO:0000256" key="5">
    <source>
        <dbReference type="ARBA" id="ARBA00022692"/>
    </source>
</evidence>
<evidence type="ECO:0000256" key="1">
    <source>
        <dbReference type="ARBA" id="ARBA00004429"/>
    </source>
</evidence>
<sequence>MALQSVAPKLLPPRHPLRTASACVVLALLAALVASLASNPNMQWSVVADYLFGSQILYGLVNTIVLTVLCMAIAIVIGIVLAIMGMSRNPVLYFVAQGYIWFFRGVPLLVQLVFWFNLALLWPRIGLTVPPLGIDLSVSTNDLITSFVASVLGLALHEAAYMAEIVRAGLLGVDSGQTEAGRSLGMSDNQLMRRIVLPQAMRIIVPPTGNQFISLLKATSLVAFIAGGELMTAVQNVYSHNFRVIPLLIVASIWYLVVTTLATGLQTYLERRVGKGFSTAASPSAQRG</sequence>
<dbReference type="CDD" id="cd06261">
    <property type="entry name" value="TM_PBP2"/>
    <property type="match status" value="1"/>
</dbReference>
<keyword evidence="6" id="KW-0029">Amino-acid transport</keyword>
<protein>
    <recommendedName>
        <fullName evidence="11">Glutamate/aspartate import permease protein GltK</fullName>
    </recommendedName>
</protein>
<dbReference type="Proteomes" id="UP000249130">
    <property type="component" value="Unassembled WGS sequence"/>
</dbReference>
<evidence type="ECO:0000256" key="7">
    <source>
        <dbReference type="ARBA" id="ARBA00022989"/>
    </source>
</evidence>